<sequence>MRLFINLLPIRTTKTFEILLRGGITFPQKGESLNLPSQ</sequence>
<organism evidence="1 2">
    <name type="scientific">Microcystis aeruginosa NIES-44</name>
    <dbReference type="NCBI Taxonomy" id="449439"/>
    <lineage>
        <taxon>Bacteria</taxon>
        <taxon>Bacillati</taxon>
        <taxon>Cyanobacteriota</taxon>
        <taxon>Cyanophyceae</taxon>
        <taxon>Oscillatoriophycideae</taxon>
        <taxon>Chroococcales</taxon>
        <taxon>Microcystaceae</taxon>
        <taxon>Microcystis</taxon>
    </lineage>
</organism>
<dbReference type="Proteomes" id="UP000030321">
    <property type="component" value="Unassembled WGS sequence"/>
</dbReference>
<dbReference type="EMBL" id="BBPA01000030">
    <property type="protein sequence ID" value="GAL92907.1"/>
    <property type="molecule type" value="Genomic_DNA"/>
</dbReference>
<protein>
    <submittedName>
        <fullName evidence="1">Uncharacterized protein</fullName>
    </submittedName>
</protein>
<comment type="caution">
    <text evidence="1">The sequence shown here is derived from an EMBL/GenBank/DDBJ whole genome shotgun (WGS) entry which is preliminary data.</text>
</comment>
<evidence type="ECO:0000313" key="2">
    <source>
        <dbReference type="Proteomes" id="UP000030321"/>
    </source>
</evidence>
<name>A0A0A1VSX5_MICAE</name>
<dbReference type="AlphaFoldDB" id="A0A0A1VSX5"/>
<gene>
    <name evidence="1" type="ORF">N44_01594</name>
</gene>
<evidence type="ECO:0000313" key="1">
    <source>
        <dbReference type="EMBL" id="GAL92907.1"/>
    </source>
</evidence>
<accession>A0A0A1VSX5</accession>
<reference evidence="2" key="1">
    <citation type="journal article" date="2015" name="Genome">
        <title>Whole Genome Sequence of the Non-Microcystin-Producing Microcystis aeruginosa Strain NIES-44.</title>
        <authorList>
            <person name="Okano K."/>
            <person name="Miyata N."/>
            <person name="Ozaki Y."/>
        </authorList>
    </citation>
    <scope>NUCLEOTIDE SEQUENCE [LARGE SCALE GENOMIC DNA]</scope>
    <source>
        <strain evidence="2">NIES-44</strain>
    </source>
</reference>
<proteinExistence type="predicted"/>